<dbReference type="PROSITE" id="PS50089">
    <property type="entry name" value="ZF_RING_2"/>
    <property type="match status" value="1"/>
</dbReference>
<reference evidence="6" key="1">
    <citation type="submission" date="2018-10" db="EMBL/GenBank/DDBJ databases">
        <title>Hidden diversity of soil giant viruses.</title>
        <authorList>
            <person name="Schulz F."/>
            <person name="Alteio L."/>
            <person name="Goudeau D."/>
            <person name="Ryan E.M."/>
            <person name="Malmstrom R.R."/>
            <person name="Blanchard J."/>
            <person name="Woyke T."/>
        </authorList>
    </citation>
    <scope>NUCLEOTIDE SEQUENCE</scope>
    <source>
        <strain evidence="6">HAV1</strain>
    </source>
</reference>
<organism evidence="6">
    <name type="scientific">Harvfovirus sp</name>
    <dbReference type="NCBI Taxonomy" id="2487768"/>
    <lineage>
        <taxon>Viruses</taxon>
        <taxon>Varidnaviria</taxon>
        <taxon>Bamfordvirae</taxon>
        <taxon>Nucleocytoviricota</taxon>
        <taxon>Megaviricetes</taxon>
        <taxon>Imitervirales</taxon>
        <taxon>Mimiviridae</taxon>
        <taxon>Klosneuvirinae</taxon>
    </lineage>
</organism>
<dbReference type="SMART" id="SM00184">
    <property type="entry name" value="RING"/>
    <property type="match status" value="1"/>
</dbReference>
<evidence type="ECO:0000256" key="2">
    <source>
        <dbReference type="ARBA" id="ARBA00022771"/>
    </source>
</evidence>
<evidence type="ECO:0000256" key="1">
    <source>
        <dbReference type="ARBA" id="ARBA00022723"/>
    </source>
</evidence>
<keyword evidence="1" id="KW-0479">Metal-binding</keyword>
<sequence length="241" mass="27711">MGLQQSTTKQFIIASKLPKTIDPQALVDKYDEFRDLCPICFSIPLEPVSLECGHLFCQECLQTALSKKEKCPICQQISKITDITPDHTTRLRISGLRLKCPNKECKHISTIGKYGATILKHIQNCSQTLVTCIECKTEMKQSETKNHLTADGQCPDRPTVCEICDKYIPYSQLPSHMYSKSHVDTLTEKYKSLQDKLASRTYSEIETFRNLMKYPELYLKFNYALSDINSKRRRIITEELD</sequence>
<keyword evidence="6" id="KW-0675">Receptor</keyword>
<dbReference type="EMBL" id="MK072273">
    <property type="protein sequence ID" value="AYV81401.1"/>
    <property type="molecule type" value="Genomic_DNA"/>
</dbReference>
<dbReference type="SUPFAM" id="SSF57850">
    <property type="entry name" value="RING/U-box"/>
    <property type="match status" value="1"/>
</dbReference>
<evidence type="ECO:0000259" key="5">
    <source>
        <dbReference type="PROSITE" id="PS50089"/>
    </source>
</evidence>
<dbReference type="PROSITE" id="PS00518">
    <property type="entry name" value="ZF_RING_1"/>
    <property type="match status" value="1"/>
</dbReference>
<evidence type="ECO:0000313" key="6">
    <source>
        <dbReference type="EMBL" id="AYV81401.1"/>
    </source>
</evidence>
<dbReference type="GO" id="GO:0008270">
    <property type="term" value="F:zinc ion binding"/>
    <property type="evidence" value="ECO:0007669"/>
    <property type="project" value="UniProtKB-KW"/>
</dbReference>
<dbReference type="InterPro" id="IPR018957">
    <property type="entry name" value="Znf_C3HC4_RING-type"/>
</dbReference>
<gene>
    <name evidence="6" type="ORF">Harvfovirus31_17</name>
</gene>
<dbReference type="Pfam" id="PF00097">
    <property type="entry name" value="zf-C3HC4"/>
    <property type="match status" value="1"/>
</dbReference>
<dbReference type="InterPro" id="IPR017907">
    <property type="entry name" value="Znf_RING_CS"/>
</dbReference>
<name>A0A3G5A588_9VIRU</name>
<evidence type="ECO:0000256" key="3">
    <source>
        <dbReference type="ARBA" id="ARBA00022833"/>
    </source>
</evidence>
<protein>
    <submittedName>
        <fullName evidence="6">TNF receptor-associated factor 6</fullName>
    </submittedName>
</protein>
<proteinExistence type="predicted"/>
<dbReference type="Gene3D" id="3.30.40.10">
    <property type="entry name" value="Zinc/RING finger domain, C3HC4 (zinc finger)"/>
    <property type="match status" value="2"/>
</dbReference>
<keyword evidence="3" id="KW-0862">Zinc</keyword>
<dbReference type="InterPro" id="IPR001841">
    <property type="entry name" value="Znf_RING"/>
</dbReference>
<dbReference type="InterPro" id="IPR013083">
    <property type="entry name" value="Znf_RING/FYVE/PHD"/>
</dbReference>
<dbReference type="PANTHER" id="PTHR10131">
    <property type="entry name" value="TNF RECEPTOR ASSOCIATED FACTOR"/>
    <property type="match status" value="1"/>
</dbReference>
<keyword evidence="2 4" id="KW-0863">Zinc-finger</keyword>
<dbReference type="PANTHER" id="PTHR10131:SF94">
    <property type="entry name" value="TNF RECEPTOR-ASSOCIATED FACTOR 4"/>
    <property type="match status" value="1"/>
</dbReference>
<evidence type="ECO:0000256" key="4">
    <source>
        <dbReference type="PROSITE-ProRule" id="PRU00175"/>
    </source>
</evidence>
<accession>A0A3G5A588</accession>
<feature type="domain" description="RING-type" evidence="5">
    <location>
        <begin position="37"/>
        <end position="75"/>
    </location>
</feature>